<feature type="region of interest" description="Disordered" evidence="7">
    <location>
        <begin position="15"/>
        <end position="62"/>
    </location>
</feature>
<dbReference type="SMART" id="SM00717">
    <property type="entry name" value="SANT"/>
    <property type="match status" value="3"/>
</dbReference>
<dbReference type="Proteomes" id="UP000000226">
    <property type="component" value="Chromosome 10"/>
</dbReference>
<dbReference type="FunFam" id="1.10.10.60:FF:000324">
    <property type="entry name" value="Transcription factor MYB3R-2"/>
    <property type="match status" value="1"/>
</dbReference>
<dbReference type="Pfam" id="PF00249">
    <property type="entry name" value="Myb_DNA-binding"/>
    <property type="match status" value="1"/>
</dbReference>
<feature type="domain" description="HTH myb-type" evidence="9">
    <location>
        <begin position="104"/>
        <end position="159"/>
    </location>
</feature>
<dbReference type="SUPFAM" id="SSF46689">
    <property type="entry name" value="Homeodomain-like"/>
    <property type="match status" value="2"/>
</dbReference>
<feature type="domain" description="Myb-like" evidence="8">
    <location>
        <begin position="156"/>
        <end position="206"/>
    </location>
</feature>
<feature type="domain" description="HTH myb-type" evidence="9">
    <location>
        <begin position="160"/>
        <end position="210"/>
    </location>
</feature>
<evidence type="ECO:0000256" key="5">
    <source>
        <dbReference type="ARBA" id="ARBA00023163"/>
    </source>
</evidence>
<evidence type="ECO:0000256" key="4">
    <source>
        <dbReference type="ARBA" id="ARBA00023125"/>
    </source>
</evidence>
<evidence type="ECO:0000256" key="6">
    <source>
        <dbReference type="ARBA" id="ARBA00023242"/>
    </source>
</evidence>
<protein>
    <submittedName>
        <fullName evidence="10">Uncharacterized protein</fullName>
    </submittedName>
</protein>
<feature type="domain" description="Myb-like" evidence="8">
    <location>
        <begin position="104"/>
        <end position="155"/>
    </location>
</feature>
<dbReference type="PANTHER" id="PTHR45614:SF194">
    <property type="entry name" value="TRANSCRIPTION FACTOR MYB3R-3-RELATED"/>
    <property type="match status" value="1"/>
</dbReference>
<dbReference type="Gene3D" id="1.10.10.60">
    <property type="entry name" value="Homeodomain-like"/>
    <property type="match status" value="3"/>
</dbReference>
<reference evidence="11" key="1">
    <citation type="journal article" date="2014" name="Nat. Genet.">
        <title>A reference genome for common bean and genome-wide analysis of dual domestications.</title>
        <authorList>
            <person name="Schmutz J."/>
            <person name="McClean P.E."/>
            <person name="Mamidi S."/>
            <person name="Wu G.A."/>
            <person name="Cannon S.B."/>
            <person name="Grimwood J."/>
            <person name="Jenkins J."/>
            <person name="Shu S."/>
            <person name="Song Q."/>
            <person name="Chavarro C."/>
            <person name="Torres-Torres M."/>
            <person name="Geffroy V."/>
            <person name="Moghaddam S.M."/>
            <person name="Gao D."/>
            <person name="Abernathy B."/>
            <person name="Barry K."/>
            <person name="Blair M."/>
            <person name="Brick M.A."/>
            <person name="Chovatia M."/>
            <person name="Gepts P."/>
            <person name="Goodstein D.M."/>
            <person name="Gonzales M."/>
            <person name="Hellsten U."/>
            <person name="Hyten D.L."/>
            <person name="Jia G."/>
            <person name="Kelly J.D."/>
            <person name="Kudrna D."/>
            <person name="Lee R."/>
            <person name="Richard M.M."/>
            <person name="Miklas P.N."/>
            <person name="Osorno J.M."/>
            <person name="Rodrigues J."/>
            <person name="Thareau V."/>
            <person name="Urrea C.A."/>
            <person name="Wang M."/>
            <person name="Yu Y."/>
            <person name="Zhang M."/>
            <person name="Wing R.A."/>
            <person name="Cregan P.B."/>
            <person name="Rokhsar D.S."/>
            <person name="Jackson S.A."/>
        </authorList>
    </citation>
    <scope>NUCLEOTIDE SEQUENCE [LARGE SCALE GENOMIC DNA]</scope>
    <source>
        <strain evidence="11">cv. G19833</strain>
    </source>
</reference>
<evidence type="ECO:0000313" key="11">
    <source>
        <dbReference type="Proteomes" id="UP000000226"/>
    </source>
</evidence>
<dbReference type="InterPro" id="IPR050560">
    <property type="entry name" value="MYB_TF"/>
</dbReference>
<dbReference type="OMA" id="DIKKDPW"/>
<dbReference type="GO" id="GO:0005634">
    <property type="term" value="C:nucleus"/>
    <property type="evidence" value="ECO:0007669"/>
    <property type="project" value="UniProtKB-SubCell"/>
</dbReference>
<evidence type="ECO:0000259" key="8">
    <source>
        <dbReference type="PROSITE" id="PS50090"/>
    </source>
</evidence>
<evidence type="ECO:0000256" key="7">
    <source>
        <dbReference type="SAM" id="MobiDB-lite"/>
    </source>
</evidence>
<dbReference type="InterPro" id="IPR017930">
    <property type="entry name" value="Myb_dom"/>
</dbReference>
<keyword evidence="2" id="KW-0677">Repeat</keyword>
<dbReference type="InterPro" id="IPR009057">
    <property type="entry name" value="Homeodomain-like_sf"/>
</dbReference>
<keyword evidence="5" id="KW-0804">Transcription</keyword>
<dbReference type="FunFam" id="1.10.10.60:FF:000010">
    <property type="entry name" value="Transcriptional activator Myb isoform A"/>
    <property type="match status" value="1"/>
</dbReference>
<accession>V7AKD8</accession>
<keyword evidence="11" id="KW-1185">Reference proteome</keyword>
<evidence type="ECO:0000256" key="3">
    <source>
        <dbReference type="ARBA" id="ARBA00023015"/>
    </source>
</evidence>
<dbReference type="Pfam" id="PF13921">
    <property type="entry name" value="Myb_DNA-bind_6"/>
    <property type="match status" value="1"/>
</dbReference>
<dbReference type="OrthoDB" id="2143914at2759"/>
<organism evidence="10 11">
    <name type="scientific">Phaseolus vulgaris</name>
    <name type="common">Kidney bean</name>
    <name type="synonym">French bean</name>
    <dbReference type="NCBI Taxonomy" id="3885"/>
    <lineage>
        <taxon>Eukaryota</taxon>
        <taxon>Viridiplantae</taxon>
        <taxon>Streptophyta</taxon>
        <taxon>Embryophyta</taxon>
        <taxon>Tracheophyta</taxon>
        <taxon>Spermatophyta</taxon>
        <taxon>Magnoliopsida</taxon>
        <taxon>eudicotyledons</taxon>
        <taxon>Gunneridae</taxon>
        <taxon>Pentapetalae</taxon>
        <taxon>rosids</taxon>
        <taxon>fabids</taxon>
        <taxon>Fabales</taxon>
        <taxon>Fabaceae</taxon>
        <taxon>Papilionoideae</taxon>
        <taxon>50 kb inversion clade</taxon>
        <taxon>NPAAA clade</taxon>
        <taxon>indigoferoid/millettioid clade</taxon>
        <taxon>Phaseoleae</taxon>
        <taxon>Phaseolus</taxon>
    </lineage>
</organism>
<feature type="domain" description="HTH myb-type" evidence="9">
    <location>
        <begin position="60"/>
        <end position="103"/>
    </location>
</feature>
<gene>
    <name evidence="10" type="ORF">PHAVU_010G012500g</name>
</gene>
<dbReference type="GO" id="GO:0000978">
    <property type="term" value="F:RNA polymerase II cis-regulatory region sequence-specific DNA binding"/>
    <property type="evidence" value="ECO:0007669"/>
    <property type="project" value="TreeGrafter"/>
</dbReference>
<feature type="compositionally biased region" description="Low complexity" evidence="7">
    <location>
        <begin position="18"/>
        <end position="32"/>
    </location>
</feature>
<name>V7AKD8_PHAVU</name>
<evidence type="ECO:0000259" key="9">
    <source>
        <dbReference type="PROSITE" id="PS51294"/>
    </source>
</evidence>
<dbReference type="eggNOG" id="KOG0048">
    <property type="taxonomic scope" value="Eukaryota"/>
</dbReference>
<dbReference type="FunFam" id="1.10.10.60:FF:000016">
    <property type="entry name" value="Transcriptional activator Myb isoform A"/>
    <property type="match status" value="1"/>
</dbReference>
<evidence type="ECO:0000256" key="1">
    <source>
        <dbReference type="ARBA" id="ARBA00004123"/>
    </source>
</evidence>
<proteinExistence type="predicted"/>
<dbReference type="PROSITE" id="PS51294">
    <property type="entry name" value="HTH_MYB"/>
    <property type="match status" value="3"/>
</dbReference>
<feature type="compositionally biased region" description="Polar residues" evidence="7">
    <location>
        <begin position="33"/>
        <end position="49"/>
    </location>
</feature>
<evidence type="ECO:0000256" key="2">
    <source>
        <dbReference type="ARBA" id="ARBA00022737"/>
    </source>
</evidence>
<sequence>MTEEKAEQLCLKNKQTYAASSSSISDGSGSAIPTSSRKTGSALPSNRRTTGPVRRVKDGWTEKEDETLKNAVEVFNGKNWKKIAAFFPDKSEVQCLHRWKKVLNPELIKGHWTKEEDDKIVELVCIHGPSKWSFISKSLPGRIGKQCRERWCNHLCPDIKKDPWTLEEELALMKAHCIHGNKWAEIAKVLPGRTDNAIKNHWNGSLKKRKDFYLANGRLPPILKSSTEVTVKDTVTHSTTNTIHVCSNKGLDATVASSSKTTDIAKLDSSDKNQLESSGIVREVEYSSSLPPKKCADSDCVNCNRLFHEGLRCSNMESGSGDNFKIIKAPKFVNPGQNANPRIDHYLNNSDMNGDRSTRIFYSKESRRFGSFCYESPRLDNPHPSDSFSFNISGLQNQYFSPRMKSSVGFVTPPHVKGIESCSESLESILRKAAKTFPTPSIIRKRRNGSELPPTPRKLANAVTSHVCNEEVRTNDVSSSEAVRLPVSPANHGHGSNILHNKAFNMTPLYRIRSKQTAIKSLKKQLDSAFHMEEKLASEMEKSTKSVVITEDCLHKPKLAET</sequence>
<dbReference type="PROSITE" id="PS50090">
    <property type="entry name" value="MYB_LIKE"/>
    <property type="match status" value="3"/>
</dbReference>
<dbReference type="PANTHER" id="PTHR45614">
    <property type="entry name" value="MYB PROTEIN-RELATED"/>
    <property type="match status" value="1"/>
</dbReference>
<feature type="domain" description="Myb-like" evidence="8">
    <location>
        <begin position="57"/>
        <end position="103"/>
    </location>
</feature>
<keyword evidence="6" id="KW-0539">Nucleus</keyword>
<dbReference type="Gramene" id="ESW06014">
    <property type="protein sequence ID" value="ESW06014"/>
    <property type="gene ID" value="PHAVU_010G012500g"/>
</dbReference>
<keyword evidence="3" id="KW-0805">Transcription regulation</keyword>
<dbReference type="EMBL" id="CM002297">
    <property type="protein sequence ID" value="ESW06014.1"/>
    <property type="molecule type" value="Genomic_DNA"/>
</dbReference>
<dbReference type="AlphaFoldDB" id="V7AKD8"/>
<comment type="subcellular location">
    <subcellularLocation>
        <location evidence="1">Nucleus</location>
    </subcellularLocation>
</comment>
<dbReference type="GO" id="GO:0000981">
    <property type="term" value="F:DNA-binding transcription factor activity, RNA polymerase II-specific"/>
    <property type="evidence" value="ECO:0007669"/>
    <property type="project" value="TreeGrafter"/>
</dbReference>
<dbReference type="InterPro" id="IPR001005">
    <property type="entry name" value="SANT/Myb"/>
</dbReference>
<dbReference type="CDD" id="cd00167">
    <property type="entry name" value="SANT"/>
    <property type="match status" value="3"/>
</dbReference>
<evidence type="ECO:0000313" key="10">
    <source>
        <dbReference type="EMBL" id="ESW06014.1"/>
    </source>
</evidence>
<keyword evidence="4" id="KW-0238">DNA-binding</keyword>